<keyword evidence="3" id="KW-1185">Reference proteome</keyword>
<dbReference type="EMBL" id="JABSTU010000006">
    <property type="protein sequence ID" value="KAH8028953.1"/>
    <property type="molecule type" value="Genomic_DNA"/>
</dbReference>
<evidence type="ECO:0000313" key="2">
    <source>
        <dbReference type="EMBL" id="KAH8028953.1"/>
    </source>
</evidence>
<accession>A0A9J6E4J7</accession>
<dbReference type="InterPro" id="IPR036875">
    <property type="entry name" value="Znf_CCHC_sf"/>
</dbReference>
<reference evidence="2" key="2">
    <citation type="submission" date="2021-09" db="EMBL/GenBank/DDBJ databases">
        <authorList>
            <person name="Jia N."/>
            <person name="Wang J."/>
            <person name="Shi W."/>
            <person name="Du L."/>
            <person name="Sun Y."/>
            <person name="Zhan W."/>
            <person name="Jiang J."/>
            <person name="Wang Q."/>
            <person name="Zhang B."/>
            <person name="Ji P."/>
            <person name="Sakyi L.B."/>
            <person name="Cui X."/>
            <person name="Yuan T."/>
            <person name="Jiang B."/>
            <person name="Yang W."/>
            <person name="Lam T.T.-Y."/>
            <person name="Chang Q."/>
            <person name="Ding S."/>
            <person name="Wang X."/>
            <person name="Zhu J."/>
            <person name="Ruan X."/>
            <person name="Zhao L."/>
            <person name="Wei J."/>
            <person name="Que T."/>
            <person name="Du C."/>
            <person name="Cheng J."/>
            <person name="Dai P."/>
            <person name="Han X."/>
            <person name="Huang E."/>
            <person name="Gao Y."/>
            <person name="Liu J."/>
            <person name="Shao H."/>
            <person name="Ye R."/>
            <person name="Li L."/>
            <person name="Wei W."/>
            <person name="Wang X."/>
            <person name="Wang C."/>
            <person name="Huo Q."/>
            <person name="Li W."/>
            <person name="Guo W."/>
            <person name="Chen H."/>
            <person name="Chen S."/>
            <person name="Zhou L."/>
            <person name="Zhou L."/>
            <person name="Ni X."/>
            <person name="Tian J."/>
            <person name="Zhou Y."/>
            <person name="Sheng Y."/>
            <person name="Liu T."/>
            <person name="Pan Y."/>
            <person name="Xia L."/>
            <person name="Li J."/>
            <person name="Zhao F."/>
            <person name="Cao W."/>
        </authorList>
    </citation>
    <scope>NUCLEOTIDE SEQUENCE</scope>
    <source>
        <strain evidence="2">Rmic-2018</strain>
        <tissue evidence="2">Larvae</tissue>
    </source>
</reference>
<dbReference type="VEuPathDB" id="VectorBase:LOC119179439"/>
<feature type="region of interest" description="Disordered" evidence="1">
    <location>
        <begin position="67"/>
        <end position="134"/>
    </location>
</feature>
<sequence>MQCLRRKGTGHVQRDCRVPRCSICRRFGHRDAQCVRSYAAVTSAAMCDEIEEQTMDAAEAEDTVNAAKGAGDATSSLVERGPVLPEDYDTVSEPEEKETVKVDTSQENSTEEAQSQRVDMSTQTRQNATCQRTE</sequence>
<organism evidence="2 3">
    <name type="scientific">Rhipicephalus microplus</name>
    <name type="common">Cattle tick</name>
    <name type="synonym">Boophilus microplus</name>
    <dbReference type="NCBI Taxonomy" id="6941"/>
    <lineage>
        <taxon>Eukaryota</taxon>
        <taxon>Metazoa</taxon>
        <taxon>Ecdysozoa</taxon>
        <taxon>Arthropoda</taxon>
        <taxon>Chelicerata</taxon>
        <taxon>Arachnida</taxon>
        <taxon>Acari</taxon>
        <taxon>Parasitiformes</taxon>
        <taxon>Ixodida</taxon>
        <taxon>Ixodoidea</taxon>
        <taxon>Ixodidae</taxon>
        <taxon>Rhipicephalinae</taxon>
        <taxon>Rhipicephalus</taxon>
        <taxon>Boophilus</taxon>
    </lineage>
</organism>
<dbReference type="SUPFAM" id="SSF57756">
    <property type="entry name" value="Retrovirus zinc finger-like domains"/>
    <property type="match status" value="1"/>
</dbReference>
<name>A0A9J6E4J7_RHIMP</name>
<comment type="caution">
    <text evidence="2">The sequence shown here is derived from an EMBL/GenBank/DDBJ whole genome shotgun (WGS) entry which is preliminary data.</text>
</comment>
<evidence type="ECO:0000313" key="3">
    <source>
        <dbReference type="Proteomes" id="UP000821866"/>
    </source>
</evidence>
<dbReference type="Proteomes" id="UP000821866">
    <property type="component" value="Chromosome 4"/>
</dbReference>
<dbReference type="GO" id="GO:0008270">
    <property type="term" value="F:zinc ion binding"/>
    <property type="evidence" value="ECO:0007669"/>
    <property type="project" value="InterPro"/>
</dbReference>
<evidence type="ECO:0000256" key="1">
    <source>
        <dbReference type="SAM" id="MobiDB-lite"/>
    </source>
</evidence>
<proteinExistence type="predicted"/>
<protein>
    <submittedName>
        <fullName evidence="2">Uncharacterized protein</fullName>
    </submittedName>
</protein>
<dbReference type="AlphaFoldDB" id="A0A9J6E4J7"/>
<feature type="compositionally biased region" description="Polar residues" evidence="1">
    <location>
        <begin position="102"/>
        <end position="134"/>
    </location>
</feature>
<dbReference type="GO" id="GO:0003676">
    <property type="term" value="F:nucleic acid binding"/>
    <property type="evidence" value="ECO:0007669"/>
    <property type="project" value="InterPro"/>
</dbReference>
<gene>
    <name evidence="2" type="ORF">HPB51_020880</name>
</gene>
<feature type="compositionally biased region" description="Acidic residues" evidence="1">
    <location>
        <begin position="86"/>
        <end position="96"/>
    </location>
</feature>
<reference evidence="2" key="1">
    <citation type="journal article" date="2020" name="Cell">
        <title>Large-Scale Comparative Analyses of Tick Genomes Elucidate Their Genetic Diversity and Vector Capacities.</title>
        <authorList>
            <consortium name="Tick Genome and Microbiome Consortium (TIGMIC)"/>
            <person name="Jia N."/>
            <person name="Wang J."/>
            <person name="Shi W."/>
            <person name="Du L."/>
            <person name="Sun Y."/>
            <person name="Zhan W."/>
            <person name="Jiang J.F."/>
            <person name="Wang Q."/>
            <person name="Zhang B."/>
            <person name="Ji P."/>
            <person name="Bell-Sakyi L."/>
            <person name="Cui X.M."/>
            <person name="Yuan T.T."/>
            <person name="Jiang B.G."/>
            <person name="Yang W.F."/>
            <person name="Lam T.T."/>
            <person name="Chang Q.C."/>
            <person name="Ding S.J."/>
            <person name="Wang X.J."/>
            <person name="Zhu J.G."/>
            <person name="Ruan X.D."/>
            <person name="Zhao L."/>
            <person name="Wei J.T."/>
            <person name="Ye R.Z."/>
            <person name="Que T.C."/>
            <person name="Du C.H."/>
            <person name="Zhou Y.H."/>
            <person name="Cheng J.X."/>
            <person name="Dai P.F."/>
            <person name="Guo W.B."/>
            <person name="Han X.H."/>
            <person name="Huang E.J."/>
            <person name="Li L.F."/>
            <person name="Wei W."/>
            <person name="Gao Y.C."/>
            <person name="Liu J.Z."/>
            <person name="Shao H.Z."/>
            <person name="Wang X."/>
            <person name="Wang C.C."/>
            <person name="Yang T.C."/>
            <person name="Huo Q.B."/>
            <person name="Li W."/>
            <person name="Chen H.Y."/>
            <person name="Chen S.E."/>
            <person name="Zhou L.G."/>
            <person name="Ni X.B."/>
            <person name="Tian J.H."/>
            <person name="Sheng Y."/>
            <person name="Liu T."/>
            <person name="Pan Y.S."/>
            <person name="Xia L.Y."/>
            <person name="Li J."/>
            <person name="Zhao F."/>
            <person name="Cao W.C."/>
        </authorList>
    </citation>
    <scope>NUCLEOTIDE SEQUENCE</scope>
    <source>
        <strain evidence="2">Rmic-2018</strain>
    </source>
</reference>